<name>A0A376DN69_9GAMM</name>
<sequence length="174" mass="19828">MSPVNKSKAVKGKKVRKTRQELDLEGRERKRQKKRRGHKPGARNNEHNAQGSKGGMRTERDPRIGSKKPVALLVEPSVAKSRVQAVVQPEVKTVLTPEEELARLENDPRLDALLERLEEGATLNSEEQRYVDEMLDRIDALMEELGIELEDDEEEEESEDIMQLLRRGSPKDAI</sequence>
<reference evidence="5 7" key="1">
    <citation type="submission" date="2016-06" db="EMBL/GenBank/DDBJ databases">
        <title>Complete genome sequence of Edwardsiella hoshinae ATCC 35051.</title>
        <authorList>
            <person name="Reichley S.R."/>
            <person name="Waldbieser G.C."/>
            <person name="Lawrence M.L."/>
            <person name="Griffin M.J."/>
        </authorList>
    </citation>
    <scope>NUCLEOTIDE SEQUENCE [LARGE SCALE GENOMIC DNA]</scope>
    <source>
        <strain evidence="5 7">ATCC 35051</strain>
    </source>
</reference>
<protein>
    <recommendedName>
        <fullName evidence="3">Der GTPase-activating protein YihI</fullName>
    </recommendedName>
</protein>
<evidence type="ECO:0000313" key="7">
    <source>
        <dbReference type="Proteomes" id="UP000175893"/>
    </source>
</evidence>
<dbReference type="KEGG" id="eho:A9798_16710"/>
<evidence type="ECO:0000256" key="4">
    <source>
        <dbReference type="SAM" id="MobiDB-lite"/>
    </source>
</evidence>
<comment type="function">
    <text evidence="3">A GTPase-activating protein (GAP) that modifies Der/EngA GTPase function. May play a role in ribosome biogenesis.</text>
</comment>
<dbReference type="EMBL" id="UFXZ01000001">
    <property type="protein sequence ID" value="STC92351.1"/>
    <property type="molecule type" value="Genomic_DNA"/>
</dbReference>
<feature type="compositionally biased region" description="Basic and acidic residues" evidence="4">
    <location>
        <begin position="18"/>
        <end position="28"/>
    </location>
</feature>
<evidence type="ECO:0000313" key="6">
    <source>
        <dbReference type="EMBL" id="STC92351.1"/>
    </source>
</evidence>
<organism evidence="6 8">
    <name type="scientific">Edwardsiella hoshinae</name>
    <dbReference type="NCBI Taxonomy" id="93378"/>
    <lineage>
        <taxon>Bacteria</taxon>
        <taxon>Pseudomonadati</taxon>
        <taxon>Pseudomonadota</taxon>
        <taxon>Gammaproteobacteria</taxon>
        <taxon>Enterobacterales</taxon>
        <taxon>Hafniaceae</taxon>
        <taxon>Edwardsiella</taxon>
    </lineage>
</organism>
<dbReference type="AlphaFoldDB" id="A0A376DN69"/>
<feature type="region of interest" description="Disordered" evidence="4">
    <location>
        <begin position="148"/>
        <end position="174"/>
    </location>
</feature>
<dbReference type="Pfam" id="PF04220">
    <property type="entry name" value="YihI"/>
    <property type="match status" value="1"/>
</dbReference>
<evidence type="ECO:0000256" key="2">
    <source>
        <dbReference type="ARBA" id="ARBA00022517"/>
    </source>
</evidence>
<dbReference type="OrthoDB" id="5677577at2"/>
<comment type="similarity">
    <text evidence="3">Belongs to the YihI family.</text>
</comment>
<evidence type="ECO:0000256" key="3">
    <source>
        <dbReference type="HAMAP-Rule" id="MF_01058"/>
    </source>
</evidence>
<dbReference type="EMBL" id="CP016043">
    <property type="protein sequence ID" value="AOV98422.1"/>
    <property type="molecule type" value="Genomic_DNA"/>
</dbReference>
<dbReference type="HAMAP" id="MF_01058">
    <property type="entry name" value="GAP_YihI"/>
    <property type="match status" value="1"/>
</dbReference>
<dbReference type="GO" id="GO:0042254">
    <property type="term" value="P:ribosome biogenesis"/>
    <property type="evidence" value="ECO:0007669"/>
    <property type="project" value="UniProtKB-KW"/>
</dbReference>
<evidence type="ECO:0000313" key="5">
    <source>
        <dbReference type="EMBL" id="AOV98422.1"/>
    </source>
</evidence>
<keyword evidence="7" id="KW-1185">Reference proteome</keyword>
<dbReference type="GO" id="GO:0005096">
    <property type="term" value="F:GTPase activator activity"/>
    <property type="evidence" value="ECO:0007669"/>
    <property type="project" value="UniProtKB-KW"/>
</dbReference>
<dbReference type="Proteomes" id="UP000175893">
    <property type="component" value="Chromosome"/>
</dbReference>
<dbReference type="Proteomes" id="UP000255248">
    <property type="component" value="Unassembled WGS sequence"/>
</dbReference>
<evidence type="ECO:0000256" key="1">
    <source>
        <dbReference type="ARBA" id="ARBA00022468"/>
    </source>
</evidence>
<feature type="compositionally biased region" description="Acidic residues" evidence="4">
    <location>
        <begin position="148"/>
        <end position="160"/>
    </location>
</feature>
<keyword evidence="1 3" id="KW-0343">GTPase activation</keyword>
<comment type="subunit">
    <text evidence="3">Interacts with Der.</text>
</comment>
<feature type="region of interest" description="Disordered" evidence="4">
    <location>
        <begin position="1"/>
        <end position="69"/>
    </location>
</feature>
<dbReference type="STRING" id="93378.A9798_16710"/>
<dbReference type="NCBIfam" id="NF003560">
    <property type="entry name" value="PRK05244.1-1"/>
    <property type="match status" value="1"/>
</dbReference>
<evidence type="ECO:0000313" key="8">
    <source>
        <dbReference type="Proteomes" id="UP000255248"/>
    </source>
</evidence>
<gene>
    <name evidence="3 6" type="primary">yihI</name>
    <name evidence="5" type="ORF">A9798_16710</name>
    <name evidence="6" type="ORF">NCTC12121_03467</name>
</gene>
<keyword evidence="2 3" id="KW-0690">Ribosome biogenesis</keyword>
<dbReference type="RefSeq" id="WP_024524739.1">
    <property type="nucleotide sequence ID" value="NZ_CP016043.1"/>
</dbReference>
<feature type="compositionally biased region" description="Basic residues" evidence="4">
    <location>
        <begin position="8"/>
        <end position="17"/>
    </location>
</feature>
<dbReference type="InterPro" id="IPR007336">
    <property type="entry name" value="YihI"/>
</dbReference>
<proteinExistence type="inferred from homology"/>
<feature type="compositionally biased region" description="Basic residues" evidence="4">
    <location>
        <begin position="29"/>
        <end position="41"/>
    </location>
</feature>
<reference evidence="6 8" key="2">
    <citation type="submission" date="2018-06" db="EMBL/GenBank/DDBJ databases">
        <authorList>
            <consortium name="Pathogen Informatics"/>
            <person name="Doyle S."/>
        </authorList>
    </citation>
    <scope>NUCLEOTIDE SEQUENCE [LARGE SCALE GENOMIC DNA]</scope>
    <source>
        <strain evidence="6 8">NCTC12121</strain>
    </source>
</reference>
<accession>A0A376DN69</accession>